<name>A0A852TUH2_9ACTN</name>
<organism evidence="1 2">
    <name type="scientific">Spinactinospora alkalitolerans</name>
    <dbReference type="NCBI Taxonomy" id="687207"/>
    <lineage>
        <taxon>Bacteria</taxon>
        <taxon>Bacillati</taxon>
        <taxon>Actinomycetota</taxon>
        <taxon>Actinomycetes</taxon>
        <taxon>Streptosporangiales</taxon>
        <taxon>Nocardiopsidaceae</taxon>
        <taxon>Spinactinospora</taxon>
    </lineage>
</organism>
<reference evidence="1 2" key="1">
    <citation type="submission" date="2020-07" db="EMBL/GenBank/DDBJ databases">
        <title>Sequencing the genomes of 1000 actinobacteria strains.</title>
        <authorList>
            <person name="Klenk H.-P."/>
        </authorList>
    </citation>
    <scope>NUCLEOTIDE SEQUENCE [LARGE SCALE GENOMIC DNA]</scope>
    <source>
        <strain evidence="1 2">CXB654</strain>
    </source>
</reference>
<dbReference type="AlphaFoldDB" id="A0A852TUH2"/>
<protein>
    <submittedName>
        <fullName evidence="1">Uncharacterized protein</fullName>
    </submittedName>
</protein>
<keyword evidence="2" id="KW-1185">Reference proteome</keyword>
<sequence length="30" mass="3018">MLMVADLLETGVAAASTPVEAGGDGSTKYY</sequence>
<evidence type="ECO:0000313" key="2">
    <source>
        <dbReference type="Proteomes" id="UP000589036"/>
    </source>
</evidence>
<comment type="caution">
    <text evidence="1">The sequence shown here is derived from an EMBL/GenBank/DDBJ whole genome shotgun (WGS) entry which is preliminary data.</text>
</comment>
<proteinExistence type="predicted"/>
<dbReference type="EMBL" id="JACCCC010000001">
    <property type="protein sequence ID" value="NYE47321.1"/>
    <property type="molecule type" value="Genomic_DNA"/>
</dbReference>
<gene>
    <name evidence="1" type="ORF">HDA32_002441</name>
</gene>
<dbReference type="Proteomes" id="UP000589036">
    <property type="component" value="Unassembled WGS sequence"/>
</dbReference>
<evidence type="ECO:0000313" key="1">
    <source>
        <dbReference type="EMBL" id="NYE47321.1"/>
    </source>
</evidence>
<accession>A0A852TUH2</accession>